<organism evidence="5 6">
    <name type="scientific">Lacibacter luteus</name>
    <dbReference type="NCBI Taxonomy" id="2508719"/>
    <lineage>
        <taxon>Bacteria</taxon>
        <taxon>Pseudomonadati</taxon>
        <taxon>Bacteroidota</taxon>
        <taxon>Chitinophagia</taxon>
        <taxon>Chitinophagales</taxon>
        <taxon>Chitinophagaceae</taxon>
        <taxon>Lacibacter</taxon>
    </lineage>
</organism>
<dbReference type="Gene3D" id="1.10.150.130">
    <property type="match status" value="1"/>
</dbReference>
<dbReference type="OrthoDB" id="892893at2"/>
<dbReference type="AlphaFoldDB" id="A0A4Q1CH00"/>
<dbReference type="InterPro" id="IPR010998">
    <property type="entry name" value="Integrase_recombinase_N"/>
</dbReference>
<comment type="caution">
    <text evidence="5">The sequence shown here is derived from an EMBL/GenBank/DDBJ whole genome shotgun (WGS) entry which is preliminary data.</text>
</comment>
<comment type="similarity">
    <text evidence="1">Belongs to the 'phage' integrase family.</text>
</comment>
<dbReference type="Proteomes" id="UP000290204">
    <property type="component" value="Unassembled WGS sequence"/>
</dbReference>
<dbReference type="Pfam" id="PF17293">
    <property type="entry name" value="Arm-DNA-bind_5"/>
    <property type="match status" value="1"/>
</dbReference>
<dbReference type="RefSeq" id="WP_129131480.1">
    <property type="nucleotide sequence ID" value="NZ_SDHW01000004.1"/>
</dbReference>
<gene>
    <name evidence="5" type="ORF">ESA94_13630</name>
</gene>
<dbReference type="GO" id="GO:0015074">
    <property type="term" value="P:DNA integration"/>
    <property type="evidence" value="ECO:0007669"/>
    <property type="project" value="InterPro"/>
</dbReference>
<dbReference type="PROSITE" id="PS51898">
    <property type="entry name" value="TYR_RECOMBINASE"/>
    <property type="match status" value="1"/>
</dbReference>
<dbReference type="Gene3D" id="1.10.443.10">
    <property type="entry name" value="Intergrase catalytic core"/>
    <property type="match status" value="1"/>
</dbReference>
<evidence type="ECO:0000256" key="1">
    <source>
        <dbReference type="ARBA" id="ARBA00008857"/>
    </source>
</evidence>
<dbReference type="InterPro" id="IPR011010">
    <property type="entry name" value="DNA_brk_join_enz"/>
</dbReference>
<dbReference type="InterPro" id="IPR050090">
    <property type="entry name" value="Tyrosine_recombinase_XerCD"/>
</dbReference>
<dbReference type="Pfam" id="PF13102">
    <property type="entry name" value="Phage_int_SAM_5"/>
    <property type="match status" value="1"/>
</dbReference>
<dbReference type="InterPro" id="IPR025269">
    <property type="entry name" value="SAM-like_dom"/>
</dbReference>
<dbReference type="InterPro" id="IPR013762">
    <property type="entry name" value="Integrase-like_cat_sf"/>
</dbReference>
<keyword evidence="6" id="KW-1185">Reference proteome</keyword>
<reference evidence="5 6" key="1">
    <citation type="submission" date="2019-01" db="EMBL/GenBank/DDBJ databases">
        <title>Lacibacter sp. strain TTM-7.</title>
        <authorList>
            <person name="Chen W.-M."/>
        </authorList>
    </citation>
    <scope>NUCLEOTIDE SEQUENCE [LARGE SCALE GENOMIC DNA]</scope>
    <source>
        <strain evidence="5 6">TTM-7</strain>
    </source>
</reference>
<evidence type="ECO:0000256" key="2">
    <source>
        <dbReference type="ARBA" id="ARBA00023125"/>
    </source>
</evidence>
<evidence type="ECO:0000313" key="6">
    <source>
        <dbReference type="Proteomes" id="UP000290204"/>
    </source>
</evidence>
<evidence type="ECO:0000259" key="4">
    <source>
        <dbReference type="PROSITE" id="PS51898"/>
    </source>
</evidence>
<keyword evidence="3" id="KW-0233">DNA recombination</keyword>
<dbReference type="InterPro" id="IPR035386">
    <property type="entry name" value="Arm-DNA-bind_5"/>
</dbReference>
<sequence length="415" mass="47907">MVKTFHHIFYQKKPKNYQNGPVPIYLRITVEGKRAEVSINREVEPGNWISKAGRLKGKSEEVKKFNAHLDALQSKLYDAHQALIRENKPITAETLKNRYIGAGERQRTIIPIFKKHNDEMQALIPQEYAEGTLERFRITLSHLKEFLLWKYKTTDVELRQINHEFVADFDFYIRSERKCANNTAVKYSKYFQKIIRICIANGWIEKDPFVNFKVKLKVVDRAFLSEEELQAIQTKEFTSIRLNQVRDVFLFSCFTGLAYADVLKLSPGHVSTGIDGEKWLFVNRTKTDTPSRVPLLPVALEIIEKYSAYPACINQNKLLPVSSNQKMNAYLKEIADVCNITKELTFHIARHTFATTVTLNNDVPIESVSKMLGHKTIKTTQHYAKLLDKKVSSDMNALRNKFTRKEETADLKTGS</sequence>
<dbReference type="GO" id="GO:0003677">
    <property type="term" value="F:DNA binding"/>
    <property type="evidence" value="ECO:0007669"/>
    <property type="project" value="UniProtKB-KW"/>
</dbReference>
<dbReference type="Pfam" id="PF00589">
    <property type="entry name" value="Phage_integrase"/>
    <property type="match status" value="1"/>
</dbReference>
<dbReference type="GO" id="GO:0006310">
    <property type="term" value="P:DNA recombination"/>
    <property type="evidence" value="ECO:0007669"/>
    <property type="project" value="UniProtKB-KW"/>
</dbReference>
<proteinExistence type="inferred from homology"/>
<dbReference type="InterPro" id="IPR002104">
    <property type="entry name" value="Integrase_catalytic"/>
</dbReference>
<dbReference type="SUPFAM" id="SSF56349">
    <property type="entry name" value="DNA breaking-rejoining enzymes"/>
    <property type="match status" value="1"/>
</dbReference>
<evidence type="ECO:0000313" key="5">
    <source>
        <dbReference type="EMBL" id="RXK59176.1"/>
    </source>
</evidence>
<protein>
    <submittedName>
        <fullName evidence="5">Site-specific integrase</fullName>
    </submittedName>
</protein>
<feature type="domain" description="Tyr recombinase" evidence="4">
    <location>
        <begin position="218"/>
        <end position="396"/>
    </location>
</feature>
<accession>A0A4Q1CH00</accession>
<dbReference type="CDD" id="cd01185">
    <property type="entry name" value="INTN1_C_like"/>
    <property type="match status" value="1"/>
</dbReference>
<dbReference type="PANTHER" id="PTHR30349">
    <property type="entry name" value="PHAGE INTEGRASE-RELATED"/>
    <property type="match status" value="1"/>
</dbReference>
<dbReference type="EMBL" id="SDHW01000004">
    <property type="protein sequence ID" value="RXK59176.1"/>
    <property type="molecule type" value="Genomic_DNA"/>
</dbReference>
<dbReference type="PANTHER" id="PTHR30349:SF64">
    <property type="entry name" value="PROPHAGE INTEGRASE INTD-RELATED"/>
    <property type="match status" value="1"/>
</dbReference>
<evidence type="ECO:0000256" key="3">
    <source>
        <dbReference type="ARBA" id="ARBA00023172"/>
    </source>
</evidence>
<keyword evidence="2" id="KW-0238">DNA-binding</keyword>
<name>A0A4Q1CH00_9BACT</name>